<comment type="caution">
    <text evidence="1">The sequence shown here is derived from an EMBL/GenBank/DDBJ whole genome shotgun (WGS) entry which is preliminary data.</text>
</comment>
<reference evidence="1" key="1">
    <citation type="journal article" date="2023" name="G3 (Bethesda)">
        <title>Whole genome assemblies of Zophobas morio and Tenebrio molitor.</title>
        <authorList>
            <person name="Kaur S."/>
            <person name="Stinson S.A."/>
            <person name="diCenzo G.C."/>
        </authorList>
    </citation>
    <scope>NUCLEOTIDE SEQUENCE</scope>
    <source>
        <strain evidence="1">QUZm001</strain>
    </source>
</reference>
<sequence length="108" mass="11827">MDVYQISSNESRLIDKSLRDDIGLRALWSADQTSSQAKTSCSSNTLFKNSKYYKSASADVGLFFDAFQNLFFSLQYSVGTITATIVSLGLVGTMISGTDTCRFFGSQC</sequence>
<evidence type="ECO:0000313" key="1">
    <source>
        <dbReference type="EMBL" id="KAJ3651392.1"/>
    </source>
</evidence>
<dbReference type="Proteomes" id="UP001168821">
    <property type="component" value="Unassembled WGS sequence"/>
</dbReference>
<evidence type="ECO:0000313" key="2">
    <source>
        <dbReference type="Proteomes" id="UP001168821"/>
    </source>
</evidence>
<proteinExistence type="predicted"/>
<keyword evidence="2" id="KW-1185">Reference proteome</keyword>
<dbReference type="AlphaFoldDB" id="A0AA38I8T6"/>
<protein>
    <submittedName>
        <fullName evidence="1">Uncharacterized protein</fullName>
    </submittedName>
</protein>
<gene>
    <name evidence="1" type="ORF">Zmor_017438</name>
</gene>
<dbReference type="EMBL" id="JALNTZ010000005">
    <property type="protein sequence ID" value="KAJ3651392.1"/>
    <property type="molecule type" value="Genomic_DNA"/>
</dbReference>
<organism evidence="1 2">
    <name type="scientific">Zophobas morio</name>
    <dbReference type="NCBI Taxonomy" id="2755281"/>
    <lineage>
        <taxon>Eukaryota</taxon>
        <taxon>Metazoa</taxon>
        <taxon>Ecdysozoa</taxon>
        <taxon>Arthropoda</taxon>
        <taxon>Hexapoda</taxon>
        <taxon>Insecta</taxon>
        <taxon>Pterygota</taxon>
        <taxon>Neoptera</taxon>
        <taxon>Endopterygota</taxon>
        <taxon>Coleoptera</taxon>
        <taxon>Polyphaga</taxon>
        <taxon>Cucujiformia</taxon>
        <taxon>Tenebrionidae</taxon>
        <taxon>Zophobas</taxon>
    </lineage>
</organism>
<name>A0AA38I8T6_9CUCU</name>
<accession>A0AA38I8T6</accession>